<dbReference type="CTD" id="20205283"/>
<feature type="domain" description="Peptidase M1 membrane alanine aminopeptidase" evidence="15">
    <location>
        <begin position="234"/>
        <end position="451"/>
    </location>
</feature>
<evidence type="ECO:0000256" key="6">
    <source>
        <dbReference type="ARBA" id="ARBA00022723"/>
    </source>
</evidence>
<dbReference type="FunFam" id="1.25.50.20:FF:000002">
    <property type="entry name" value="Aminopeptidase"/>
    <property type="match status" value="1"/>
</dbReference>
<evidence type="ECO:0000313" key="19">
    <source>
        <dbReference type="EnsemblMetazoa" id="HelroP175168"/>
    </source>
</evidence>
<dbReference type="Gene3D" id="1.10.390.10">
    <property type="entry name" value="Neutral Protease Domain 2"/>
    <property type="match status" value="1"/>
</dbReference>
<dbReference type="InterPro" id="IPR001930">
    <property type="entry name" value="Peptidase_M1"/>
</dbReference>
<evidence type="ECO:0000256" key="9">
    <source>
        <dbReference type="ARBA" id="ARBA00023049"/>
    </source>
</evidence>
<name>T1F8Y4_HELRO</name>
<dbReference type="InParanoid" id="T1F8Y4"/>
<dbReference type="OrthoDB" id="275509at2759"/>
<dbReference type="EMBL" id="KB096830">
    <property type="protein sequence ID" value="ESO01139.1"/>
    <property type="molecule type" value="Genomic_DNA"/>
</dbReference>
<proteinExistence type="inferred from homology"/>
<organism evidence="19 20">
    <name type="scientific">Helobdella robusta</name>
    <name type="common">Californian leech</name>
    <dbReference type="NCBI Taxonomy" id="6412"/>
    <lineage>
        <taxon>Eukaryota</taxon>
        <taxon>Metazoa</taxon>
        <taxon>Spiralia</taxon>
        <taxon>Lophotrochozoa</taxon>
        <taxon>Annelida</taxon>
        <taxon>Clitellata</taxon>
        <taxon>Hirudinea</taxon>
        <taxon>Rhynchobdellida</taxon>
        <taxon>Glossiphoniidae</taxon>
        <taxon>Helobdella</taxon>
    </lineage>
</organism>
<dbReference type="EC" id="3.4.11.-" evidence="14"/>
<comment type="similarity">
    <text evidence="2 14">Belongs to the peptidase M1 family.</text>
</comment>
<dbReference type="GO" id="GO:0043171">
    <property type="term" value="P:peptide catabolic process"/>
    <property type="evidence" value="ECO:0000318"/>
    <property type="project" value="GO_Central"/>
</dbReference>
<keyword evidence="8 12" id="KW-0862">Zinc</keyword>
<reference evidence="20" key="1">
    <citation type="submission" date="2012-12" db="EMBL/GenBank/DDBJ databases">
        <authorList>
            <person name="Hellsten U."/>
            <person name="Grimwood J."/>
            <person name="Chapman J.A."/>
            <person name="Shapiro H."/>
            <person name="Aerts A."/>
            <person name="Otillar R.P."/>
            <person name="Terry A.Y."/>
            <person name="Boore J.L."/>
            <person name="Simakov O."/>
            <person name="Marletaz F."/>
            <person name="Cho S.-J."/>
            <person name="Edsinger-Gonzales E."/>
            <person name="Havlak P."/>
            <person name="Kuo D.-H."/>
            <person name="Larsson T."/>
            <person name="Lv J."/>
            <person name="Arendt D."/>
            <person name="Savage R."/>
            <person name="Osoegawa K."/>
            <person name="de Jong P."/>
            <person name="Lindberg D.R."/>
            <person name="Seaver E.C."/>
            <person name="Weisblat D.A."/>
            <person name="Putnam N.H."/>
            <person name="Grigoriev I.V."/>
            <person name="Rokhsar D.S."/>
        </authorList>
    </citation>
    <scope>NUCLEOTIDE SEQUENCE</scope>
</reference>
<dbReference type="FunFam" id="1.10.390.10:FF:000001">
    <property type="entry name" value="Aminopeptidase"/>
    <property type="match status" value="1"/>
</dbReference>
<evidence type="ECO:0000259" key="17">
    <source>
        <dbReference type="Pfam" id="PF17900"/>
    </source>
</evidence>
<evidence type="ECO:0000256" key="8">
    <source>
        <dbReference type="ARBA" id="ARBA00022833"/>
    </source>
</evidence>
<accession>T1F8Y4</accession>
<dbReference type="MEROPS" id="M01.010"/>
<dbReference type="InterPro" id="IPR014782">
    <property type="entry name" value="Peptidase_M1_dom"/>
</dbReference>
<dbReference type="OMA" id="MMEYVAI"/>
<dbReference type="GO" id="GO:0006508">
    <property type="term" value="P:proteolysis"/>
    <property type="evidence" value="ECO:0000318"/>
    <property type="project" value="GO_Central"/>
</dbReference>
<evidence type="ECO:0000259" key="15">
    <source>
        <dbReference type="Pfam" id="PF01433"/>
    </source>
</evidence>
<dbReference type="FunFam" id="2.60.40.1910:FF:000002">
    <property type="entry name" value="Aminopeptidase"/>
    <property type="match status" value="1"/>
</dbReference>
<feature type="site" description="Transition state stabilizer" evidence="13">
    <location>
        <position position="392"/>
    </location>
</feature>
<reference evidence="19" key="3">
    <citation type="submission" date="2015-06" db="UniProtKB">
        <authorList>
            <consortium name="EnsemblMetazoa"/>
        </authorList>
    </citation>
    <scope>IDENTIFICATION</scope>
</reference>
<dbReference type="KEGG" id="hro:HELRODRAFT_175168"/>
<evidence type="ECO:0000313" key="18">
    <source>
        <dbReference type="EMBL" id="ESO01139.1"/>
    </source>
</evidence>
<dbReference type="PRINTS" id="PR00756">
    <property type="entry name" value="ALADIPTASE"/>
</dbReference>
<dbReference type="InterPro" id="IPR034016">
    <property type="entry name" value="M1_APN-typ"/>
</dbReference>
<dbReference type="InterPro" id="IPR024571">
    <property type="entry name" value="ERAP1-like_C_dom"/>
</dbReference>
<dbReference type="FunCoup" id="T1F8Y4">
    <property type="interactions" value="1504"/>
</dbReference>
<dbReference type="EnsemblMetazoa" id="HelroT175168">
    <property type="protein sequence ID" value="HelroP175168"/>
    <property type="gene ID" value="HelroG175168"/>
</dbReference>
<keyword evidence="7 14" id="KW-0378">Hydrolase</keyword>
<dbReference type="GO" id="GO:0005576">
    <property type="term" value="C:extracellular region"/>
    <property type="evidence" value="ECO:0000318"/>
    <property type="project" value="GO_Central"/>
</dbReference>
<gene>
    <name evidence="19" type="primary">20205283</name>
    <name evidence="18" type="ORF">HELRODRAFT_175168</name>
</gene>
<feature type="active site" description="Proton acceptor" evidence="11">
    <location>
        <position position="307"/>
    </location>
</feature>
<dbReference type="InterPro" id="IPR027268">
    <property type="entry name" value="Peptidase_M4/M1_CTD_sf"/>
</dbReference>
<feature type="domain" description="ERAP1-like C-terminal" evidence="16">
    <location>
        <begin position="529"/>
        <end position="854"/>
    </location>
</feature>
<keyword evidence="5 14" id="KW-0645">Protease</keyword>
<dbReference type="GeneID" id="20205283"/>
<evidence type="ECO:0000313" key="20">
    <source>
        <dbReference type="Proteomes" id="UP000015101"/>
    </source>
</evidence>
<comment type="catalytic activity">
    <reaction evidence="10">
        <text>Release of an N-terminal amino acid, preferentially alanine, from a wide range of peptides, amides and arylamides.</text>
        <dbReference type="EC" id="3.4.11.14"/>
    </reaction>
</comment>
<evidence type="ECO:0000256" key="4">
    <source>
        <dbReference type="ARBA" id="ARBA00022490"/>
    </source>
</evidence>
<dbReference type="HOGENOM" id="CLU_003705_0_1_1"/>
<evidence type="ECO:0000259" key="16">
    <source>
        <dbReference type="Pfam" id="PF11838"/>
    </source>
</evidence>
<dbReference type="CDD" id="cd09601">
    <property type="entry name" value="M1_APN-Q_like"/>
    <property type="match status" value="1"/>
</dbReference>
<feature type="binding site" evidence="12">
    <location>
        <position position="310"/>
    </location>
    <ligand>
        <name>Zn(2+)</name>
        <dbReference type="ChEBI" id="CHEBI:29105"/>
        <note>catalytic</note>
    </ligand>
</feature>
<feature type="domain" description="Aminopeptidase N-like N-terminal" evidence="17">
    <location>
        <begin position="16"/>
        <end position="199"/>
    </location>
</feature>
<evidence type="ECO:0000256" key="14">
    <source>
        <dbReference type="RuleBase" id="RU364040"/>
    </source>
</evidence>
<dbReference type="SUPFAM" id="SSF63737">
    <property type="entry name" value="Leukotriene A4 hydrolase N-terminal domain"/>
    <property type="match status" value="1"/>
</dbReference>
<dbReference type="eggNOG" id="KOG1046">
    <property type="taxonomic scope" value="Eukaryota"/>
</dbReference>
<comment type="subcellular location">
    <subcellularLocation>
        <location evidence="1">Cytoplasm</location>
    </subcellularLocation>
</comment>
<evidence type="ECO:0000256" key="13">
    <source>
        <dbReference type="PIRSR" id="PIRSR634016-4"/>
    </source>
</evidence>
<dbReference type="Gene3D" id="2.60.40.1730">
    <property type="entry name" value="tricorn interacting facor f3 domain"/>
    <property type="match status" value="1"/>
</dbReference>
<dbReference type="EMBL" id="AMQM01005158">
    <property type="status" value="NOT_ANNOTATED_CDS"/>
    <property type="molecule type" value="Genomic_DNA"/>
</dbReference>
<dbReference type="GO" id="GO:0005737">
    <property type="term" value="C:cytoplasm"/>
    <property type="evidence" value="ECO:0007669"/>
    <property type="project" value="UniProtKB-SubCell"/>
</dbReference>
<dbReference type="PANTHER" id="PTHR11533:SF174">
    <property type="entry name" value="PUROMYCIN-SENSITIVE AMINOPEPTIDASE-RELATED"/>
    <property type="match status" value="1"/>
</dbReference>
<evidence type="ECO:0000256" key="7">
    <source>
        <dbReference type="ARBA" id="ARBA00022801"/>
    </source>
</evidence>
<keyword evidence="3 14" id="KW-0031">Aminopeptidase</keyword>
<keyword evidence="20" id="KW-1185">Reference proteome</keyword>
<keyword evidence="4" id="KW-0963">Cytoplasm</keyword>
<dbReference type="Gene3D" id="2.60.40.1910">
    <property type="match status" value="1"/>
</dbReference>
<reference evidence="18 20" key="2">
    <citation type="journal article" date="2013" name="Nature">
        <title>Insights into bilaterian evolution from three spiralian genomes.</title>
        <authorList>
            <person name="Simakov O."/>
            <person name="Marletaz F."/>
            <person name="Cho S.J."/>
            <person name="Edsinger-Gonzales E."/>
            <person name="Havlak P."/>
            <person name="Hellsten U."/>
            <person name="Kuo D.H."/>
            <person name="Larsson T."/>
            <person name="Lv J."/>
            <person name="Arendt D."/>
            <person name="Savage R."/>
            <person name="Osoegawa K."/>
            <person name="de Jong P."/>
            <person name="Grimwood J."/>
            <person name="Chapman J.A."/>
            <person name="Shapiro H."/>
            <person name="Aerts A."/>
            <person name="Otillar R.P."/>
            <person name="Terry A.Y."/>
            <person name="Boore J.L."/>
            <person name="Grigoriev I.V."/>
            <person name="Lindberg D.R."/>
            <person name="Seaver E.C."/>
            <person name="Weisblat D.A."/>
            <person name="Putnam N.H."/>
            <person name="Rokhsar D.S."/>
        </authorList>
    </citation>
    <scope>NUCLEOTIDE SEQUENCE</scope>
</reference>
<dbReference type="Gene3D" id="1.25.50.20">
    <property type="match status" value="1"/>
</dbReference>
<protein>
    <recommendedName>
        <fullName evidence="14">Aminopeptidase</fullName>
        <ecNumber evidence="14">3.4.11.-</ecNumber>
    </recommendedName>
</protein>
<feature type="binding site" evidence="12">
    <location>
        <position position="329"/>
    </location>
    <ligand>
        <name>Zn(2+)</name>
        <dbReference type="ChEBI" id="CHEBI:29105"/>
        <note>catalytic</note>
    </ligand>
</feature>
<keyword evidence="9 14" id="KW-0482">Metalloprotease</keyword>
<keyword evidence="6 12" id="KW-0479">Metal-binding</keyword>
<evidence type="ECO:0000256" key="2">
    <source>
        <dbReference type="ARBA" id="ARBA00010136"/>
    </source>
</evidence>
<dbReference type="Pfam" id="PF01433">
    <property type="entry name" value="Peptidase_M1"/>
    <property type="match status" value="1"/>
</dbReference>
<evidence type="ECO:0000256" key="12">
    <source>
        <dbReference type="PIRSR" id="PIRSR634016-3"/>
    </source>
</evidence>
<dbReference type="Proteomes" id="UP000015101">
    <property type="component" value="Unassembled WGS sequence"/>
</dbReference>
<feature type="binding site" evidence="12">
    <location>
        <position position="306"/>
    </location>
    <ligand>
        <name>Zn(2+)</name>
        <dbReference type="ChEBI" id="CHEBI:29105"/>
        <note>catalytic</note>
    </ligand>
</feature>
<sequence length="875" mass="99619">MEGKKPFERLSTVVRPVNYDLTFKTDLEKFTFEGKADISVETSAPTKSVMLNSVSLDIVQVAFKSQEQSFDKVEVSFSKEDETVTFTFPEELKVGPGNIIINFLGELNDKLKGFYRSKYTTPAGQEKYAAVTQFEPTDARQCFPCWDEPAIKATFDITLVVPQDKVTLSNMPVKKETKDEDNKLKTVSFERSPIMSTYLLAMVVGEYDYVEEKDSDGVLIRVYTPLGKKEQGLFALSVATKTLPFYKNYFNIAYPLPKMDLIAIADFSAGAMENWGLITYRETALLIDESNSSTATKQRVALVVGHEIAHQWFGNLVTMEWWTHLWLNEGFASWIEYLCVDHCFPEFDIWTQFASSDFSEALNLDALKNSHPIEVAVGHPSEIDEIFDSISYCKGASVIRMLHDYIGDRDYRAGMHAYLSKHQYKNTFTEDLWESLEQASGKPINEIMSTWTKQMGYPVIKVCQQMKENCRQLKLEQQRFIADGSHENQTWLVPITICTQSSPTVPVHKFVLRGESEMITIDNVKSDEWVKLNVGGVGFYRVHYAPDMLRQLISSLDCKVLSPRDRLSLQSDLFALCRASVAKIDDVLKVVGSFSHEDNYTVWTDLTSNLANLSILYQYTDFHDSFKAFLRKLFTPIMGTIGWEPKESEGPLTAMLRSLVISQLGRNDDKDVVEEAKKRFEQYCNDGVKLSSDLRGAHLKRHEFYNIFKVYSIALGHGGEKEFESLLKLYKTADLQEEKVRILRALGSVKSTDLINKVLDFAIGKDVRSQDTVFGILGVTGSAEGRDLAWKFVKKNWNELHERYQGGFLLARLIKGTTEDFASEDCLKDIEEFFKVHPAPSAERNIKQSLENIKLNISQLERDAPVVREFLASYI</sequence>
<dbReference type="PANTHER" id="PTHR11533">
    <property type="entry name" value="PROTEASE M1 ZINC METALLOPROTEASE"/>
    <property type="match status" value="1"/>
</dbReference>
<dbReference type="GO" id="GO:0008270">
    <property type="term" value="F:zinc ion binding"/>
    <property type="evidence" value="ECO:0007669"/>
    <property type="project" value="UniProtKB-UniRule"/>
</dbReference>
<evidence type="ECO:0000256" key="5">
    <source>
        <dbReference type="ARBA" id="ARBA00022670"/>
    </source>
</evidence>
<dbReference type="GO" id="GO:0016285">
    <property type="term" value="F:alanyl aminopeptidase activity"/>
    <property type="evidence" value="ECO:0007669"/>
    <property type="project" value="UniProtKB-EC"/>
</dbReference>
<evidence type="ECO:0000256" key="11">
    <source>
        <dbReference type="PIRSR" id="PIRSR634016-1"/>
    </source>
</evidence>
<dbReference type="AlphaFoldDB" id="T1F8Y4"/>
<dbReference type="InterPro" id="IPR042097">
    <property type="entry name" value="Aminopeptidase_N-like_N_sf"/>
</dbReference>
<dbReference type="GO" id="GO:0070006">
    <property type="term" value="F:metalloaminopeptidase activity"/>
    <property type="evidence" value="ECO:0000318"/>
    <property type="project" value="GO_Central"/>
</dbReference>
<evidence type="ECO:0000256" key="10">
    <source>
        <dbReference type="ARBA" id="ARBA00052895"/>
    </source>
</evidence>
<dbReference type="Pfam" id="PF11838">
    <property type="entry name" value="ERAP1_C"/>
    <property type="match status" value="1"/>
</dbReference>
<dbReference type="RefSeq" id="XP_009020851.1">
    <property type="nucleotide sequence ID" value="XM_009022603.1"/>
</dbReference>
<dbReference type="FunFam" id="2.60.40.1730:FF:000002">
    <property type="entry name" value="Aminopeptidase"/>
    <property type="match status" value="1"/>
</dbReference>
<evidence type="ECO:0000256" key="3">
    <source>
        <dbReference type="ARBA" id="ARBA00022438"/>
    </source>
</evidence>
<evidence type="ECO:0000256" key="1">
    <source>
        <dbReference type="ARBA" id="ARBA00004496"/>
    </source>
</evidence>
<comment type="cofactor">
    <cofactor evidence="12 14">
        <name>Zn(2+)</name>
        <dbReference type="ChEBI" id="CHEBI:29105"/>
    </cofactor>
    <text evidence="12 14">Binds 1 zinc ion per subunit.</text>
</comment>
<dbReference type="InterPro" id="IPR045357">
    <property type="entry name" value="Aminopeptidase_N-like_N"/>
</dbReference>
<dbReference type="InterPro" id="IPR050344">
    <property type="entry name" value="Peptidase_M1_aminopeptidases"/>
</dbReference>
<dbReference type="SUPFAM" id="SSF55486">
    <property type="entry name" value="Metalloproteases ('zincins'), catalytic domain"/>
    <property type="match status" value="1"/>
</dbReference>
<dbReference type="Pfam" id="PF17900">
    <property type="entry name" value="Peptidase_M1_N"/>
    <property type="match status" value="1"/>
</dbReference>